<keyword evidence="2" id="KW-1185">Reference proteome</keyword>
<dbReference type="OrthoDB" id="5949187at2759"/>
<organism evidence="1 2">
    <name type="scientific">Owenia fusiformis</name>
    <name type="common">Polychaete worm</name>
    <dbReference type="NCBI Taxonomy" id="6347"/>
    <lineage>
        <taxon>Eukaryota</taxon>
        <taxon>Metazoa</taxon>
        <taxon>Spiralia</taxon>
        <taxon>Lophotrochozoa</taxon>
        <taxon>Annelida</taxon>
        <taxon>Polychaeta</taxon>
        <taxon>Sedentaria</taxon>
        <taxon>Canalipalpata</taxon>
        <taxon>Sabellida</taxon>
        <taxon>Oweniida</taxon>
        <taxon>Oweniidae</taxon>
        <taxon>Owenia</taxon>
    </lineage>
</organism>
<proteinExistence type="predicted"/>
<comment type="caution">
    <text evidence="1">The sequence shown here is derived from an EMBL/GenBank/DDBJ whole genome shotgun (WGS) entry which is preliminary data.</text>
</comment>
<dbReference type="Proteomes" id="UP000749559">
    <property type="component" value="Unassembled WGS sequence"/>
</dbReference>
<dbReference type="GO" id="GO:0016020">
    <property type="term" value="C:membrane"/>
    <property type="evidence" value="ECO:0007669"/>
    <property type="project" value="TreeGrafter"/>
</dbReference>
<gene>
    <name evidence="1" type="ORF">OFUS_LOCUS18878</name>
</gene>
<dbReference type="PANTHER" id="PTHR33539">
    <property type="entry name" value="UPF0764 PROTEIN C16ORF89"/>
    <property type="match status" value="1"/>
</dbReference>
<reference evidence="1" key="1">
    <citation type="submission" date="2022-03" db="EMBL/GenBank/DDBJ databases">
        <authorList>
            <person name="Martin C."/>
        </authorList>
    </citation>
    <scope>NUCLEOTIDE SEQUENCE</scope>
</reference>
<sequence>SAMVTKLCLWILTATCITIATNVDGEASGDLRIAQNNLNKVMTSLSSALSYLEGMHKEINLDAVIGTRIADGSLTVLLRQLLSDDGPRVSDELFAKLVSLQQQAARVSDLATPFIAKNEPEYYAKIGVILDQGFWEMDYTSRDLDENLVLPRLVAGEVMRENDSDNCLAELFATGGMSDIPCQISERCWLLMTAPGYNQYSLSHQVFYLQIGKQFGCAKEMHHMRKINRQHSLDNLVQGFCANMLKEANQIAGSNYPPTWRDLFMEQAGLCGMMGYRQFVNLDWLSNILTWQYPNGCFGQILPEELDFERTHAPHRSKREEKVLEGGCLSHRTAVAVCAMPQYIRYILEFMDTKSEVIEEIDTINVLSPKSLDQF</sequence>
<name>A0A8J1UKD8_OWEFU</name>
<protein>
    <submittedName>
        <fullName evidence="1">Uncharacterized protein</fullName>
    </submittedName>
</protein>
<dbReference type="EMBL" id="CAIIXF020000009">
    <property type="protein sequence ID" value="CAH1794115.1"/>
    <property type="molecule type" value="Genomic_DNA"/>
</dbReference>
<accession>A0A8J1UKD8</accession>
<dbReference type="GO" id="GO:0005829">
    <property type="term" value="C:cytosol"/>
    <property type="evidence" value="ECO:0007669"/>
    <property type="project" value="TreeGrafter"/>
</dbReference>
<dbReference type="Pfam" id="PF15882">
    <property type="entry name" value="DUF4735"/>
    <property type="match status" value="1"/>
</dbReference>
<evidence type="ECO:0000313" key="2">
    <source>
        <dbReference type="Proteomes" id="UP000749559"/>
    </source>
</evidence>
<evidence type="ECO:0000313" key="1">
    <source>
        <dbReference type="EMBL" id="CAH1794115.1"/>
    </source>
</evidence>
<dbReference type="AlphaFoldDB" id="A0A8J1UKD8"/>
<feature type="non-terminal residue" evidence="1">
    <location>
        <position position="375"/>
    </location>
</feature>
<dbReference type="PANTHER" id="PTHR33539:SF1">
    <property type="entry name" value="UPF0764 PROTEIN C16ORF89"/>
    <property type="match status" value="1"/>
</dbReference>
<dbReference type="InterPro" id="IPR031751">
    <property type="entry name" value="DUF4735"/>
</dbReference>